<reference evidence="11" key="1">
    <citation type="journal article" date="2019" name="Int. J. Syst. Evol. Microbiol.">
        <title>The Global Catalogue of Microorganisms (GCM) 10K type strain sequencing project: providing services to taxonomists for standard genome sequencing and annotation.</title>
        <authorList>
            <consortium name="The Broad Institute Genomics Platform"/>
            <consortium name="The Broad Institute Genome Sequencing Center for Infectious Disease"/>
            <person name="Wu L."/>
            <person name="Ma J."/>
        </authorList>
    </citation>
    <scope>NUCLEOTIDE SEQUENCE [LARGE SCALE GENOMIC DNA]</scope>
    <source>
        <strain evidence="11">NBRC 113072</strain>
    </source>
</reference>
<dbReference type="NCBIfam" id="TIGR00132">
    <property type="entry name" value="gatA"/>
    <property type="match status" value="1"/>
</dbReference>
<evidence type="ECO:0000256" key="1">
    <source>
        <dbReference type="ARBA" id="ARBA00008069"/>
    </source>
</evidence>
<proteinExistence type="inferred from homology"/>
<dbReference type="RefSeq" id="WP_284304149.1">
    <property type="nucleotide sequence ID" value="NZ_BSUO01000001.1"/>
</dbReference>
<comment type="function">
    <text evidence="6 8">Allows the formation of correctly charged Gln-tRNA(Gln) through the transamidation of misacylated Glu-tRNA(Gln) in organisms which lack glutaminyl-tRNA synthetase. The reaction takes place in the presence of glutamine and ATP through an activated gamma-phospho-Glu-tRNA(Gln).</text>
</comment>
<dbReference type="EC" id="6.3.5.7" evidence="8"/>
<dbReference type="InterPro" id="IPR000120">
    <property type="entry name" value="Amidase"/>
</dbReference>
<evidence type="ECO:0000256" key="8">
    <source>
        <dbReference type="HAMAP-Rule" id="MF_00120"/>
    </source>
</evidence>
<comment type="catalytic activity">
    <reaction evidence="7 8">
        <text>L-glutamyl-tRNA(Gln) + L-glutamine + ATP + H2O = L-glutaminyl-tRNA(Gln) + L-glutamate + ADP + phosphate + H(+)</text>
        <dbReference type="Rhea" id="RHEA:17521"/>
        <dbReference type="Rhea" id="RHEA-COMP:9681"/>
        <dbReference type="Rhea" id="RHEA-COMP:9684"/>
        <dbReference type="ChEBI" id="CHEBI:15377"/>
        <dbReference type="ChEBI" id="CHEBI:15378"/>
        <dbReference type="ChEBI" id="CHEBI:29985"/>
        <dbReference type="ChEBI" id="CHEBI:30616"/>
        <dbReference type="ChEBI" id="CHEBI:43474"/>
        <dbReference type="ChEBI" id="CHEBI:58359"/>
        <dbReference type="ChEBI" id="CHEBI:78520"/>
        <dbReference type="ChEBI" id="CHEBI:78521"/>
        <dbReference type="ChEBI" id="CHEBI:456216"/>
        <dbReference type="EC" id="6.3.5.7"/>
    </reaction>
</comment>
<feature type="domain" description="Amidase" evidence="9">
    <location>
        <begin position="32"/>
        <end position="475"/>
    </location>
</feature>
<evidence type="ECO:0000259" key="9">
    <source>
        <dbReference type="Pfam" id="PF01425"/>
    </source>
</evidence>
<dbReference type="InterPro" id="IPR020556">
    <property type="entry name" value="Amidase_CS"/>
</dbReference>
<keyword evidence="11" id="KW-1185">Reference proteome</keyword>
<keyword evidence="4 8" id="KW-0067">ATP-binding</keyword>
<accession>A0ABQ6ISM0</accession>
<dbReference type="EMBL" id="BSUO01000001">
    <property type="protein sequence ID" value="GMA40446.1"/>
    <property type="molecule type" value="Genomic_DNA"/>
</dbReference>
<dbReference type="Pfam" id="PF01425">
    <property type="entry name" value="Amidase"/>
    <property type="match status" value="1"/>
</dbReference>
<dbReference type="Proteomes" id="UP001157126">
    <property type="component" value="Unassembled WGS sequence"/>
</dbReference>
<keyword evidence="5 8" id="KW-0648">Protein biosynthesis</keyword>
<sequence>MPDSLDTPEAIVRASAADLAAALADRRLTSVEVTQAYLDRIEATEPAIHAYLALDAEGALATAAEVDAARAAGEELPPLAGVPIAVKDVACTRGLTTTAGSAMLAGWVPPYDATVVGKVRAARMPILGKTNMDEFAMGSSTEHSAFGDTRNPWDLDRAPGGSGGGSAAALAAFSAPLAVGSDTGGSIRQPAAFTGTVGCKPTYGGVSRYGVIALASSLDQIGPCGRSVLDTALLHEVLAGHDPLDSTSLDAPCPPVVDAARRGDVTGLRVGVIRDLLGEGLQSGVAARFTESLEHLRAAGAEIVEVDCPSFRHAVAAYYLILPAEASSNLARYDAMRYGVRVDGASAEKTMSASRAEGFGAEVKRRIILGTYALSSGYYDAWYGQAQKVRTLIARDFEAAFEKADVLVSPTAPTTAFRLGEKNDDPLAMYLADITTIPANLAGLPGLSLPDGLADEDGLPSGFQIYAPAMADDRLYAVGAALEARLHDAWGGALLDRAPALATHKENSR</sequence>
<evidence type="ECO:0000256" key="5">
    <source>
        <dbReference type="ARBA" id="ARBA00022917"/>
    </source>
</evidence>
<dbReference type="HAMAP" id="MF_00120">
    <property type="entry name" value="GatA"/>
    <property type="match status" value="1"/>
</dbReference>
<dbReference type="InterPro" id="IPR004412">
    <property type="entry name" value="GatA"/>
</dbReference>
<dbReference type="SUPFAM" id="SSF75304">
    <property type="entry name" value="Amidase signature (AS) enzymes"/>
    <property type="match status" value="1"/>
</dbReference>
<protein>
    <recommendedName>
        <fullName evidence="8">Glutamyl-tRNA(Gln) amidotransferase subunit A</fullName>
        <shortName evidence="8">Glu-ADT subunit A</shortName>
        <ecNumber evidence="8">6.3.5.7</ecNumber>
    </recommendedName>
</protein>
<comment type="caution">
    <text evidence="10">The sequence shown here is derived from an EMBL/GenBank/DDBJ whole genome shotgun (WGS) entry which is preliminary data.</text>
</comment>
<gene>
    <name evidence="8 10" type="primary">gatA</name>
    <name evidence="10" type="ORF">GCM10025883_24910</name>
</gene>
<evidence type="ECO:0000313" key="11">
    <source>
        <dbReference type="Proteomes" id="UP001157126"/>
    </source>
</evidence>
<feature type="active site" description="Charge relay system" evidence="8">
    <location>
        <position position="87"/>
    </location>
</feature>
<dbReference type="InterPro" id="IPR036928">
    <property type="entry name" value="AS_sf"/>
</dbReference>
<feature type="active site" description="Acyl-ester intermediate" evidence="8">
    <location>
        <position position="186"/>
    </location>
</feature>
<comment type="similarity">
    <text evidence="1 8">Belongs to the amidase family. GatA subfamily.</text>
</comment>
<evidence type="ECO:0000256" key="3">
    <source>
        <dbReference type="ARBA" id="ARBA00022741"/>
    </source>
</evidence>
<dbReference type="PANTHER" id="PTHR11895:SF151">
    <property type="entry name" value="GLUTAMYL-TRNA(GLN) AMIDOTRANSFERASE SUBUNIT A"/>
    <property type="match status" value="1"/>
</dbReference>
<dbReference type="Gene3D" id="3.90.1300.10">
    <property type="entry name" value="Amidase signature (AS) domain"/>
    <property type="match status" value="1"/>
</dbReference>
<dbReference type="PROSITE" id="PS00571">
    <property type="entry name" value="AMIDASES"/>
    <property type="match status" value="1"/>
</dbReference>
<dbReference type="InterPro" id="IPR023631">
    <property type="entry name" value="Amidase_dom"/>
</dbReference>
<organism evidence="10 11">
    <name type="scientific">Mobilicoccus caccae</name>
    <dbReference type="NCBI Taxonomy" id="1859295"/>
    <lineage>
        <taxon>Bacteria</taxon>
        <taxon>Bacillati</taxon>
        <taxon>Actinomycetota</taxon>
        <taxon>Actinomycetes</taxon>
        <taxon>Micrococcales</taxon>
        <taxon>Dermatophilaceae</taxon>
        <taxon>Mobilicoccus</taxon>
    </lineage>
</organism>
<evidence type="ECO:0000256" key="7">
    <source>
        <dbReference type="ARBA" id="ARBA00047407"/>
    </source>
</evidence>
<evidence type="ECO:0000256" key="4">
    <source>
        <dbReference type="ARBA" id="ARBA00022840"/>
    </source>
</evidence>
<keyword evidence="3 8" id="KW-0547">Nucleotide-binding</keyword>
<feature type="active site" description="Charge relay system" evidence="8">
    <location>
        <position position="162"/>
    </location>
</feature>
<evidence type="ECO:0000256" key="6">
    <source>
        <dbReference type="ARBA" id="ARBA00025295"/>
    </source>
</evidence>
<comment type="subunit">
    <text evidence="8">Heterotrimer of A, B and C subunits.</text>
</comment>
<evidence type="ECO:0000313" key="10">
    <source>
        <dbReference type="EMBL" id="GMA40446.1"/>
    </source>
</evidence>
<name>A0ABQ6ISM0_9MICO</name>
<evidence type="ECO:0000256" key="2">
    <source>
        <dbReference type="ARBA" id="ARBA00022598"/>
    </source>
</evidence>
<dbReference type="PANTHER" id="PTHR11895">
    <property type="entry name" value="TRANSAMIDASE"/>
    <property type="match status" value="1"/>
</dbReference>
<keyword evidence="2 8" id="KW-0436">Ligase</keyword>